<comment type="caution">
    <text evidence="4">The sequence shown here is derived from an EMBL/GenBank/DDBJ whole genome shotgun (WGS) entry which is preliminary data.</text>
</comment>
<dbReference type="GO" id="GO:0080120">
    <property type="term" value="P:CAAX-box protein maturation"/>
    <property type="evidence" value="ECO:0007669"/>
    <property type="project" value="UniProtKB-ARBA"/>
</dbReference>
<evidence type="ECO:0000313" key="4">
    <source>
        <dbReference type="EMBL" id="MDC2827596.1"/>
    </source>
</evidence>
<keyword evidence="4" id="KW-0482">Metalloprotease</keyword>
<evidence type="ECO:0000256" key="1">
    <source>
        <dbReference type="ARBA" id="ARBA00009067"/>
    </source>
</evidence>
<feature type="transmembrane region" description="Helical" evidence="2">
    <location>
        <begin position="6"/>
        <end position="27"/>
    </location>
</feature>
<dbReference type="PANTHER" id="PTHR36435">
    <property type="entry name" value="SLR1288 PROTEIN"/>
    <property type="match status" value="1"/>
</dbReference>
<proteinExistence type="inferred from homology"/>
<name>A0AAJ1HNB0_LIMMU</name>
<dbReference type="Pfam" id="PF02517">
    <property type="entry name" value="Rce1-like"/>
    <property type="match status" value="1"/>
</dbReference>
<feature type="transmembrane region" description="Helical" evidence="2">
    <location>
        <begin position="123"/>
        <end position="145"/>
    </location>
</feature>
<keyword evidence="2" id="KW-0812">Transmembrane</keyword>
<evidence type="ECO:0000313" key="5">
    <source>
        <dbReference type="Proteomes" id="UP001218021"/>
    </source>
</evidence>
<comment type="similarity">
    <text evidence="1">Belongs to the UPF0177 family.</text>
</comment>
<feature type="transmembrane region" description="Helical" evidence="2">
    <location>
        <begin position="151"/>
        <end position="171"/>
    </location>
</feature>
<feature type="transmembrane region" description="Helical" evidence="2">
    <location>
        <begin position="52"/>
        <end position="71"/>
    </location>
</feature>
<keyword evidence="4" id="KW-0378">Hydrolase</keyword>
<keyword evidence="2" id="KW-0472">Membrane</keyword>
<feature type="domain" description="CAAX prenyl protease 2/Lysostaphin resistance protein A-like" evidence="3">
    <location>
        <begin position="93"/>
        <end position="192"/>
    </location>
</feature>
<feature type="transmembrane region" description="Helical" evidence="2">
    <location>
        <begin position="91"/>
        <end position="111"/>
    </location>
</feature>
<dbReference type="InterPro" id="IPR052710">
    <property type="entry name" value="CAAX_protease"/>
</dbReference>
<dbReference type="GO" id="GO:0004175">
    <property type="term" value="F:endopeptidase activity"/>
    <property type="evidence" value="ECO:0007669"/>
    <property type="project" value="UniProtKB-ARBA"/>
</dbReference>
<evidence type="ECO:0000259" key="3">
    <source>
        <dbReference type="Pfam" id="PF02517"/>
    </source>
</evidence>
<keyword evidence="4" id="KW-0645">Protease</keyword>
<feature type="transmembrane region" description="Helical" evidence="2">
    <location>
        <begin position="183"/>
        <end position="201"/>
    </location>
</feature>
<sequence>MLLINKLLSAGFELLIFSLVPACWWLITARKQISFAQWIGLKAIPKKNRTKVWGWASVTSLGLLLLSIVLLKNVGTAHTAVSDFANQGWRVLPAVLIYAVLGTSLPEELLFRGFLLKRLATRFGFAIGNLIQALLFGLLHSVIFINQLGLLSALGIGWFTLLIAWLMGFINEKSATGSIYPSWLIHALANFLTGLSAALGLL</sequence>
<dbReference type="Proteomes" id="UP001218021">
    <property type="component" value="Unassembled WGS sequence"/>
</dbReference>
<dbReference type="PANTHER" id="PTHR36435:SF1">
    <property type="entry name" value="CAAX AMINO TERMINAL PROTEASE FAMILY PROTEIN"/>
    <property type="match status" value="1"/>
</dbReference>
<gene>
    <name evidence="4" type="ORF">PO158_04750</name>
</gene>
<evidence type="ECO:0000256" key="2">
    <source>
        <dbReference type="SAM" id="Phobius"/>
    </source>
</evidence>
<dbReference type="GO" id="GO:0008237">
    <property type="term" value="F:metallopeptidase activity"/>
    <property type="evidence" value="ECO:0007669"/>
    <property type="project" value="UniProtKB-KW"/>
</dbReference>
<keyword evidence="2" id="KW-1133">Transmembrane helix</keyword>
<dbReference type="InterPro" id="IPR003675">
    <property type="entry name" value="Rce1/LyrA-like_dom"/>
</dbReference>
<dbReference type="EMBL" id="JAQOND010000019">
    <property type="protein sequence ID" value="MDC2827596.1"/>
    <property type="molecule type" value="Genomic_DNA"/>
</dbReference>
<organism evidence="4 5">
    <name type="scientific">Limosilactobacillus mucosae</name>
    <name type="common">Lactobacillus mucosae</name>
    <dbReference type="NCBI Taxonomy" id="97478"/>
    <lineage>
        <taxon>Bacteria</taxon>
        <taxon>Bacillati</taxon>
        <taxon>Bacillota</taxon>
        <taxon>Bacilli</taxon>
        <taxon>Lactobacillales</taxon>
        <taxon>Lactobacillaceae</taxon>
        <taxon>Limosilactobacillus</taxon>
    </lineage>
</organism>
<accession>A0AAJ1HNB0</accession>
<reference evidence="4" key="1">
    <citation type="submission" date="2023-01" db="EMBL/GenBank/DDBJ databases">
        <title>Genome analysis of 13 Lactobacillus isolated from gut of wild boar.</title>
        <authorList>
            <person name="Papp P."/>
            <person name="Libisch B."/>
            <person name="Nagy T."/>
            <person name="Olasz F."/>
        </authorList>
    </citation>
    <scope>NUCLEOTIDE SEQUENCE</scope>
    <source>
        <strain evidence="4">F108</strain>
    </source>
</reference>
<dbReference type="RefSeq" id="WP_272207817.1">
    <property type="nucleotide sequence ID" value="NZ_JAQOMX010000011.1"/>
</dbReference>
<protein>
    <submittedName>
        <fullName evidence="4">CPBP family intramembrane metalloprotease</fullName>
    </submittedName>
</protein>
<dbReference type="AlphaFoldDB" id="A0AAJ1HNB0"/>